<gene>
    <name evidence="11" type="ORF">SAMD00023353_0302330</name>
</gene>
<evidence type="ECO:0000256" key="8">
    <source>
        <dbReference type="SAM" id="MobiDB-lite"/>
    </source>
</evidence>
<keyword evidence="5" id="KW-0862">Zinc</keyword>
<feature type="domain" description="Helicase ATP-binding" evidence="10">
    <location>
        <begin position="341"/>
        <end position="525"/>
    </location>
</feature>
<dbReference type="GO" id="GO:0006281">
    <property type="term" value="P:DNA repair"/>
    <property type="evidence" value="ECO:0007669"/>
    <property type="project" value="TreeGrafter"/>
</dbReference>
<keyword evidence="1" id="KW-0479">Metal-binding</keyword>
<dbReference type="EMBL" id="DF977448">
    <property type="protein sequence ID" value="GAP86104.2"/>
    <property type="molecule type" value="Genomic_DNA"/>
</dbReference>
<feature type="domain" description="RING-type" evidence="9">
    <location>
        <begin position="674"/>
        <end position="718"/>
    </location>
</feature>
<evidence type="ECO:0000256" key="5">
    <source>
        <dbReference type="ARBA" id="ARBA00022833"/>
    </source>
</evidence>
<dbReference type="PANTHER" id="PTHR45626:SF52">
    <property type="entry name" value="SINGLE-STRANDED DNA-DEPENDENT ATPASE (EUROFUNG)"/>
    <property type="match status" value="1"/>
</dbReference>
<dbReference type="InterPro" id="IPR049730">
    <property type="entry name" value="SNF2/RAD54-like_C"/>
</dbReference>
<dbReference type="GO" id="GO:0005634">
    <property type="term" value="C:nucleus"/>
    <property type="evidence" value="ECO:0007669"/>
    <property type="project" value="TreeGrafter"/>
</dbReference>
<dbReference type="OrthoDB" id="448448at2759"/>
<keyword evidence="6" id="KW-0067">ATP-binding</keyword>
<dbReference type="Pfam" id="PF00176">
    <property type="entry name" value="SNF2-rel_dom"/>
    <property type="match status" value="1"/>
</dbReference>
<dbReference type="InterPro" id="IPR050628">
    <property type="entry name" value="SNF2_RAD54_helicase_TF"/>
</dbReference>
<dbReference type="InterPro" id="IPR001841">
    <property type="entry name" value="Znf_RING"/>
</dbReference>
<dbReference type="SUPFAM" id="SSF52540">
    <property type="entry name" value="P-loop containing nucleoside triphosphate hydrolases"/>
    <property type="match status" value="2"/>
</dbReference>
<evidence type="ECO:0000313" key="11">
    <source>
        <dbReference type="EMBL" id="GAP86104.2"/>
    </source>
</evidence>
<dbReference type="InterPro" id="IPR000330">
    <property type="entry name" value="SNF2_N"/>
</dbReference>
<dbReference type="Gene3D" id="3.40.50.300">
    <property type="entry name" value="P-loop containing nucleotide triphosphate hydrolases"/>
    <property type="match status" value="1"/>
</dbReference>
<evidence type="ECO:0000259" key="9">
    <source>
        <dbReference type="PROSITE" id="PS50089"/>
    </source>
</evidence>
<dbReference type="SMART" id="SM00487">
    <property type="entry name" value="DEXDc"/>
    <property type="match status" value="1"/>
</dbReference>
<dbReference type="STRING" id="77044.A0A1W2TDN0"/>
<reference evidence="11" key="1">
    <citation type="submission" date="2016-03" db="EMBL/GenBank/DDBJ databases">
        <title>Draft genome sequence of Rosellinia necatrix.</title>
        <authorList>
            <person name="Kanematsu S."/>
        </authorList>
    </citation>
    <scope>NUCLEOTIDE SEQUENCE [LARGE SCALE GENOMIC DNA]</scope>
    <source>
        <strain evidence="11">W97</strain>
    </source>
</reference>
<dbReference type="InterPro" id="IPR014001">
    <property type="entry name" value="Helicase_ATP-bd"/>
</dbReference>
<dbReference type="OMA" id="DINIYGP"/>
<dbReference type="PROSITE" id="PS51192">
    <property type="entry name" value="HELICASE_ATP_BIND_1"/>
    <property type="match status" value="1"/>
</dbReference>
<dbReference type="Proteomes" id="UP000054516">
    <property type="component" value="Unassembled WGS sequence"/>
</dbReference>
<evidence type="ECO:0000256" key="1">
    <source>
        <dbReference type="ARBA" id="ARBA00022723"/>
    </source>
</evidence>
<dbReference type="GO" id="GO:0008270">
    <property type="term" value="F:zinc ion binding"/>
    <property type="evidence" value="ECO:0007669"/>
    <property type="project" value="UniProtKB-KW"/>
</dbReference>
<dbReference type="GO" id="GO:0016787">
    <property type="term" value="F:hydrolase activity"/>
    <property type="evidence" value="ECO:0007669"/>
    <property type="project" value="UniProtKB-KW"/>
</dbReference>
<evidence type="ECO:0000256" key="4">
    <source>
        <dbReference type="ARBA" id="ARBA00022801"/>
    </source>
</evidence>
<evidence type="ECO:0000313" key="12">
    <source>
        <dbReference type="Proteomes" id="UP000054516"/>
    </source>
</evidence>
<sequence>MPLYMSPSDAYYYPGDESQDAQNHFYGHWAPGDIQDDPDAAVIHDAATQSSLIFNPPQPDEPILQCHLHGRFDHVEPRDHGLVCYGMLHRVYIKLTDKNHISSVLELQHSEQATGTQRLVTFSVAKQQSNLSLLLSDDRSVGVLSQAMFKSLDPLMQSGTGFFLESVIPVEVLRHEMTKMSKSASDIIRIDINVYGLRDEAKRIGVHLSDNRLWLQRPDHSRHDLLYENPHVVSFPGINMFFPTADEVPSTPDEEDPLATPERIQMIVSDIHGSLQRASELETTASDRRVKTPLQVHQQRALTFMKQRESGNIPEKYRLWRKSTDGNEEKYTHRITGAESALPPQEKGGGILADEMGMGKSLCVLALLLDTLDDGDKWARQKHNDESYSDKSRVPSRSTLVVVPSELLIENWINEIKAHLDGNLKWIKYHGTRRNKDPNFIADSDFIVTTYQTLYCEYASGQRNLHKIEWYRVVLDEAHFIRRPSSKLHRMCSDLEASSRWCLTGTPIQNQLLDIGALFSFIRAEPFHEISQFRRLIAGPFDQLSLKDISKEDRREKYQKVKDSLVWLYESLCLRRSRDILDLPGVDDQERSLEFSQEERIRYDETLETLQRTVSEKVGQYEKNREFGIFQAQLQLRILCNHGTYQKPFSWKIARLQLDQSLSVGLGTAFEGRCDGCEQPRPAFIQTPTSCGHFVCIHCIEHMGSIPGFEDSIVCPSCYYKNFRESVQTESIPERNAAYRGHHRDSKMYFHDQGSSIKMTTLVMDLKGCMGEVKSIVFTCWTYTLDLVGRHLENSGIDYLRIDGDTPMKRRQRVLEEFDTDSGASVLLGHHWNWSPWAQYHCSESCVYFRASMEPKRRKPGHRQDDATQPKGNGVCDSVSY</sequence>
<name>A0A1W2TDN0_ROSNE</name>
<dbReference type="InterPro" id="IPR027417">
    <property type="entry name" value="P-loop_NTPase"/>
</dbReference>
<dbReference type="CDD" id="cd18008">
    <property type="entry name" value="DEXDc_SHPRH-like"/>
    <property type="match status" value="1"/>
</dbReference>
<dbReference type="CDD" id="cd18793">
    <property type="entry name" value="SF2_C_SNF"/>
    <property type="match status" value="1"/>
</dbReference>
<keyword evidence="4" id="KW-0378">Hydrolase</keyword>
<evidence type="ECO:0000256" key="2">
    <source>
        <dbReference type="ARBA" id="ARBA00022741"/>
    </source>
</evidence>
<organism evidence="11">
    <name type="scientific">Rosellinia necatrix</name>
    <name type="common">White root-rot fungus</name>
    <dbReference type="NCBI Taxonomy" id="77044"/>
    <lineage>
        <taxon>Eukaryota</taxon>
        <taxon>Fungi</taxon>
        <taxon>Dikarya</taxon>
        <taxon>Ascomycota</taxon>
        <taxon>Pezizomycotina</taxon>
        <taxon>Sordariomycetes</taxon>
        <taxon>Xylariomycetidae</taxon>
        <taxon>Xylariales</taxon>
        <taxon>Xylariaceae</taxon>
        <taxon>Rosellinia</taxon>
    </lineage>
</organism>
<dbReference type="InterPro" id="IPR017907">
    <property type="entry name" value="Znf_RING_CS"/>
</dbReference>
<evidence type="ECO:0000256" key="7">
    <source>
        <dbReference type="PROSITE-ProRule" id="PRU00175"/>
    </source>
</evidence>
<dbReference type="PROSITE" id="PS00518">
    <property type="entry name" value="ZF_RING_1"/>
    <property type="match status" value="1"/>
</dbReference>
<dbReference type="InterPro" id="IPR038718">
    <property type="entry name" value="SNF2-like_sf"/>
</dbReference>
<keyword evidence="3 7" id="KW-0863">Zinc-finger</keyword>
<accession>A0A1W2TDN0</accession>
<keyword evidence="12" id="KW-1185">Reference proteome</keyword>
<dbReference type="Gene3D" id="3.40.50.10810">
    <property type="entry name" value="Tandem AAA-ATPase domain"/>
    <property type="match status" value="1"/>
</dbReference>
<keyword evidence="2" id="KW-0547">Nucleotide-binding</keyword>
<evidence type="ECO:0000259" key="10">
    <source>
        <dbReference type="PROSITE" id="PS51192"/>
    </source>
</evidence>
<dbReference type="PROSITE" id="PS50089">
    <property type="entry name" value="ZF_RING_2"/>
    <property type="match status" value="1"/>
</dbReference>
<dbReference type="GO" id="GO:0005524">
    <property type="term" value="F:ATP binding"/>
    <property type="evidence" value="ECO:0007669"/>
    <property type="project" value="UniProtKB-KW"/>
</dbReference>
<dbReference type="GO" id="GO:0008094">
    <property type="term" value="F:ATP-dependent activity, acting on DNA"/>
    <property type="evidence" value="ECO:0007669"/>
    <property type="project" value="TreeGrafter"/>
</dbReference>
<dbReference type="AlphaFoldDB" id="A0A1W2TDN0"/>
<dbReference type="PANTHER" id="PTHR45626">
    <property type="entry name" value="TRANSCRIPTION TERMINATION FACTOR 2-RELATED"/>
    <property type="match status" value="1"/>
</dbReference>
<evidence type="ECO:0000256" key="3">
    <source>
        <dbReference type="ARBA" id="ARBA00022771"/>
    </source>
</evidence>
<evidence type="ECO:0000256" key="6">
    <source>
        <dbReference type="ARBA" id="ARBA00022840"/>
    </source>
</evidence>
<proteinExistence type="predicted"/>
<feature type="region of interest" description="Disordered" evidence="8">
    <location>
        <begin position="857"/>
        <end position="881"/>
    </location>
</feature>
<protein>
    <submittedName>
        <fullName evidence="11">Putative DNA repair and recombination protein rad5c</fullName>
    </submittedName>
</protein>